<dbReference type="EMBL" id="CP171844">
    <property type="protein sequence ID" value="XKQ38783.1"/>
    <property type="molecule type" value="Genomic_DNA"/>
</dbReference>
<sequence>MGGLSLAELENRCHQGGLRVTANLREILQTLLAEPDHPDVDSLRERLRARGTRMSMATVYRNLGHLVAAGVVAEQHFGPGKARYEVATPHDHLIDISTGKILEFSEPRLNALEEKIAAQMGYRILRRRLGRVDSYLSHSTVAAIVTTAW</sequence>
<gene>
    <name evidence="1" type="ORF">A4A59_016825</name>
</gene>
<name>A0ACD5F0C7_RHILE</name>
<dbReference type="Proteomes" id="UP000076193">
    <property type="component" value="Chromosome"/>
</dbReference>
<evidence type="ECO:0000313" key="2">
    <source>
        <dbReference type="Proteomes" id="UP000076193"/>
    </source>
</evidence>
<reference evidence="1" key="1">
    <citation type="submission" date="2024-10" db="EMBL/GenBank/DDBJ databases">
        <title>Strain of Rhizobium-related bacteria isolated fromm roots of Vavilovia formosa.</title>
        <authorList>
            <person name="Kimeklis A."/>
            <person name="Afonin A."/>
        </authorList>
    </citation>
    <scope>NUCLEOTIDE SEQUENCE</scope>
    <source>
        <strain evidence="1">Vaf12</strain>
    </source>
</reference>
<organism evidence="1 2">
    <name type="scientific">Rhizobium leguminosarum</name>
    <dbReference type="NCBI Taxonomy" id="384"/>
    <lineage>
        <taxon>Bacteria</taxon>
        <taxon>Pseudomonadati</taxon>
        <taxon>Pseudomonadota</taxon>
        <taxon>Alphaproteobacteria</taxon>
        <taxon>Hyphomicrobiales</taxon>
        <taxon>Rhizobiaceae</taxon>
        <taxon>Rhizobium/Agrobacterium group</taxon>
        <taxon>Rhizobium</taxon>
    </lineage>
</organism>
<accession>A0ACD5F0C7</accession>
<proteinExistence type="predicted"/>
<evidence type="ECO:0000313" key="1">
    <source>
        <dbReference type="EMBL" id="XKQ38783.1"/>
    </source>
</evidence>
<protein>
    <submittedName>
        <fullName evidence="1">Fur family transcriptional regulator</fullName>
    </submittedName>
</protein>